<feature type="non-terminal residue" evidence="2">
    <location>
        <position position="1"/>
    </location>
</feature>
<sequence length="394" mass="42068">AYRFGQGRGGADQLRHRQRLHRLLEDDGERGRRGGGGGRRAARHRLRLQQQRPLRPARPPPRALHAAAGGGGRGGVGARRRRAGPGGRLGGDDAEREARRPRRPQRGGGRARHGALGRGGQAGGRAAVAVAGRPLPRRPGGRRGLGLRRRGLLPPGEGHGRSGRGDEALPRPRLLHGEDQDRRGAGHHGEGLAGGGRGADRGGAEAAGRRRRAPLRGRERPLRPARGAGLRRGAGALPAALVRGAVGPAGLRHPRDLGRALRRADRHRREPLLRRRRAQPGPARRPPPGPRRAPVRPGALLRAGGVHPHPERAANPRLVGAALRAARRAPVRAQHRGGLGPRRQRELPGGLRAFRRLRGQHPGAGQPDPLAGHPRHRLRGQVRPLRRAEGSGGV</sequence>
<feature type="compositionally biased region" description="Basic residues" evidence="1">
    <location>
        <begin position="135"/>
        <end position="151"/>
    </location>
</feature>
<organism evidence="2">
    <name type="scientific">uncultured Acetobacteraceae bacterium</name>
    <dbReference type="NCBI Taxonomy" id="169975"/>
    <lineage>
        <taxon>Bacteria</taxon>
        <taxon>Pseudomonadati</taxon>
        <taxon>Pseudomonadota</taxon>
        <taxon>Alphaproteobacteria</taxon>
        <taxon>Acetobacterales</taxon>
        <taxon>Acetobacteraceae</taxon>
        <taxon>environmental samples</taxon>
    </lineage>
</organism>
<protein>
    <submittedName>
        <fullName evidence="2">Mandelate racemase/muconate lactonizing enzyme-like</fullName>
    </submittedName>
</protein>
<feature type="compositionally biased region" description="Basic and acidic residues" evidence="1">
    <location>
        <begin position="253"/>
        <end position="273"/>
    </location>
</feature>
<feature type="region of interest" description="Disordered" evidence="1">
    <location>
        <begin position="328"/>
        <end position="394"/>
    </location>
</feature>
<feature type="non-terminal residue" evidence="2">
    <location>
        <position position="394"/>
    </location>
</feature>
<name>A0A6J4HXC7_9PROT</name>
<reference evidence="2" key="1">
    <citation type="submission" date="2020-02" db="EMBL/GenBank/DDBJ databases">
        <authorList>
            <person name="Meier V. D."/>
        </authorList>
    </citation>
    <scope>NUCLEOTIDE SEQUENCE</scope>
    <source>
        <strain evidence="2">AVDCRST_MAG04</strain>
    </source>
</reference>
<gene>
    <name evidence="2" type="ORF">AVDCRST_MAG04-1342</name>
</gene>
<feature type="region of interest" description="Disordered" evidence="1">
    <location>
        <begin position="248"/>
        <end position="314"/>
    </location>
</feature>
<feature type="compositionally biased region" description="Low complexity" evidence="1">
    <location>
        <begin position="124"/>
        <end position="134"/>
    </location>
</feature>
<evidence type="ECO:0000313" key="2">
    <source>
        <dbReference type="EMBL" id="CAA9235479.1"/>
    </source>
</evidence>
<feature type="region of interest" description="Disordered" evidence="1">
    <location>
        <begin position="1"/>
        <end position="231"/>
    </location>
</feature>
<feature type="compositionally biased region" description="Basic and acidic residues" evidence="1">
    <location>
        <begin position="158"/>
        <end position="190"/>
    </location>
</feature>
<dbReference type="AlphaFoldDB" id="A0A6J4HXC7"/>
<accession>A0A6J4HXC7</accession>
<feature type="compositionally biased region" description="Basic residues" evidence="1">
    <location>
        <begin position="99"/>
        <end position="115"/>
    </location>
</feature>
<feature type="compositionally biased region" description="Gly residues" evidence="1">
    <location>
        <begin position="68"/>
        <end position="77"/>
    </location>
</feature>
<feature type="compositionally biased region" description="Gly residues" evidence="1">
    <location>
        <begin position="1"/>
        <end position="10"/>
    </location>
</feature>
<feature type="compositionally biased region" description="Basic and acidic residues" evidence="1">
    <location>
        <begin position="22"/>
        <end position="32"/>
    </location>
</feature>
<evidence type="ECO:0000256" key="1">
    <source>
        <dbReference type="SAM" id="MobiDB-lite"/>
    </source>
</evidence>
<proteinExistence type="predicted"/>
<dbReference type="EMBL" id="CADCTL010000094">
    <property type="protein sequence ID" value="CAA9235479.1"/>
    <property type="molecule type" value="Genomic_DNA"/>
</dbReference>